<dbReference type="InParanoid" id="C5KWN1"/>
<dbReference type="GeneID" id="9056487"/>
<evidence type="ECO:0000256" key="1">
    <source>
        <dbReference type="SAM" id="MobiDB-lite"/>
    </source>
</evidence>
<dbReference type="EMBL" id="GG677039">
    <property type="protein sequence ID" value="EER11106.1"/>
    <property type="molecule type" value="Genomic_DNA"/>
</dbReference>
<organism evidence="3">
    <name type="scientific">Perkinsus marinus (strain ATCC 50983 / TXsc)</name>
    <dbReference type="NCBI Taxonomy" id="423536"/>
    <lineage>
        <taxon>Eukaryota</taxon>
        <taxon>Sar</taxon>
        <taxon>Alveolata</taxon>
        <taxon>Perkinsozoa</taxon>
        <taxon>Perkinsea</taxon>
        <taxon>Perkinsida</taxon>
        <taxon>Perkinsidae</taxon>
        <taxon>Perkinsus</taxon>
    </lineage>
</organism>
<dbReference type="AlphaFoldDB" id="C5KWN1"/>
<evidence type="ECO:0000313" key="3">
    <source>
        <dbReference type="Proteomes" id="UP000007800"/>
    </source>
</evidence>
<dbReference type="RefSeq" id="XP_002779311.1">
    <property type="nucleotide sequence ID" value="XM_002779265.1"/>
</dbReference>
<dbReference type="Proteomes" id="UP000007800">
    <property type="component" value="Unassembled WGS sequence"/>
</dbReference>
<sequence length="155" mass="17849">MSSYWAVRKSSSPASPQHLRERFREMPKNSHIYSSSNLRRLIRVPIAPDYDEACNTLATHPEDQPEFGNRRKVRTEEVTYGTPTGHKSLRLDFLQSHEESDGSSVASKSFLEQANESGSYLSILVGMCSHKPSKFLVIMFPFRYRFIDFEEPPFD</sequence>
<reference evidence="2 3" key="1">
    <citation type="submission" date="2008-07" db="EMBL/GenBank/DDBJ databases">
        <authorList>
            <person name="El-Sayed N."/>
            <person name="Caler E."/>
            <person name="Inman J."/>
            <person name="Amedeo P."/>
            <person name="Hass B."/>
            <person name="Wortman J."/>
        </authorList>
    </citation>
    <scope>NUCLEOTIDE SEQUENCE [LARGE SCALE GENOMIC DNA]</scope>
    <source>
        <strain evidence="3">ATCC 50983 / TXsc</strain>
    </source>
</reference>
<feature type="region of interest" description="Disordered" evidence="1">
    <location>
        <begin position="58"/>
        <end position="82"/>
    </location>
</feature>
<protein>
    <submittedName>
        <fullName evidence="2">Uncharacterized protein</fullName>
    </submittedName>
</protein>
<name>C5KWN1_PERM5</name>
<proteinExistence type="predicted"/>
<accession>C5KWN1</accession>
<keyword evidence="3" id="KW-1185">Reference proteome</keyword>
<dbReference type="OrthoDB" id="446442at2759"/>
<gene>
    <name evidence="2" type="ORF">Pmar_PMAR020085</name>
</gene>
<evidence type="ECO:0000313" key="2">
    <source>
        <dbReference type="EMBL" id="EER11106.1"/>
    </source>
</evidence>